<dbReference type="CDD" id="cd01997">
    <property type="entry name" value="GMP_synthase_C"/>
    <property type="match status" value="1"/>
</dbReference>
<evidence type="ECO:0000256" key="5">
    <source>
        <dbReference type="ARBA" id="ARBA00022741"/>
    </source>
</evidence>
<evidence type="ECO:0000256" key="2">
    <source>
        <dbReference type="ARBA" id="ARBA00005153"/>
    </source>
</evidence>
<dbReference type="EC" id="6.3.5.2" evidence="3"/>
<dbReference type="Gene3D" id="3.40.50.620">
    <property type="entry name" value="HUPs"/>
    <property type="match status" value="1"/>
</dbReference>
<dbReference type="InterPro" id="IPR014729">
    <property type="entry name" value="Rossmann-like_a/b/a_fold"/>
</dbReference>
<comment type="pathway">
    <text evidence="2">Purine metabolism; GMP biosynthesis; GMP from XMP (L-Gln route): step 1/1.</text>
</comment>
<dbReference type="InterPro" id="IPR025777">
    <property type="entry name" value="GMPS_ATP_PPase_dom"/>
</dbReference>
<evidence type="ECO:0000256" key="4">
    <source>
        <dbReference type="ARBA" id="ARBA00022598"/>
    </source>
</evidence>
<organism evidence="12 13">
    <name type="scientific">candidate division NPL-UPA2 bacterium Unc8</name>
    <dbReference type="NCBI Taxonomy" id="1980939"/>
    <lineage>
        <taxon>Bacteria</taxon>
    </lineage>
</organism>
<accession>A0A399G043</accession>
<reference evidence="12 13" key="1">
    <citation type="submission" date="2018-08" db="EMBL/GenBank/DDBJ databases">
        <title>Draft genome of candidate division NPL-UPA2 bacterium Unc8 that adapted to ultra-basic serpentinizing groundwater.</title>
        <authorList>
            <person name="Ishii S."/>
            <person name="Suzuki S."/>
            <person name="Nealson K.H."/>
        </authorList>
    </citation>
    <scope>NUCLEOTIDE SEQUENCE [LARGE SCALE GENOMIC DNA]</scope>
    <source>
        <strain evidence="12">Unc8</strain>
    </source>
</reference>
<keyword evidence="9" id="KW-0315">Glutamine amidotransferase</keyword>
<dbReference type="Proteomes" id="UP000266287">
    <property type="component" value="Unassembled WGS sequence"/>
</dbReference>
<evidence type="ECO:0000256" key="8">
    <source>
        <dbReference type="ARBA" id="ARBA00022840"/>
    </source>
</evidence>
<dbReference type="EMBL" id="NDHY01000002">
    <property type="protein sequence ID" value="RII00743.1"/>
    <property type="molecule type" value="Genomic_DNA"/>
</dbReference>
<dbReference type="InterPro" id="IPR001674">
    <property type="entry name" value="GMP_synth_C"/>
</dbReference>
<dbReference type="Gene3D" id="3.30.300.10">
    <property type="match status" value="1"/>
</dbReference>
<evidence type="ECO:0000256" key="6">
    <source>
        <dbReference type="ARBA" id="ARBA00022749"/>
    </source>
</evidence>
<evidence type="ECO:0000313" key="12">
    <source>
        <dbReference type="EMBL" id="RII00743.1"/>
    </source>
</evidence>
<keyword evidence="6 10" id="KW-0332">GMP biosynthesis</keyword>
<sequence length="312" mass="35274">MKFNAKRFINEKLEEIKKEAGNGGALVATSGGVDSMTCALLSYKALGKKAVILFIDDGLMRESDKKIVREGLKPFGVTVKIIKAQKDFFKAIKGKESPEEKRKAFRQVFYKTLGKAIKQNKVESLIQGTIAADVIETKDNIKTQHNVLKQIGIDPKKRFGFKVVEPLREIFKHQVRQVAKQLGFSQRVYKQMPFPGPGLATRIIGEVTPRRIKVLRQATEIVEEEIKELRPFQAFAVLLKDKATGIRGGKRFFGNIIVVRSVESKDAMTASVTRVPWRILEKIRDRIIEEVPQVIKVLFDITPKPPSTIEFI</sequence>
<evidence type="ECO:0000259" key="11">
    <source>
        <dbReference type="PROSITE" id="PS51553"/>
    </source>
</evidence>
<keyword evidence="5 10" id="KW-0547">Nucleotide-binding</keyword>
<evidence type="ECO:0000256" key="9">
    <source>
        <dbReference type="ARBA" id="ARBA00022962"/>
    </source>
</evidence>
<dbReference type="Pfam" id="PF00958">
    <property type="entry name" value="GMP_synt_C"/>
    <property type="match status" value="1"/>
</dbReference>
<evidence type="ECO:0000313" key="13">
    <source>
        <dbReference type="Proteomes" id="UP000266287"/>
    </source>
</evidence>
<evidence type="ECO:0000256" key="3">
    <source>
        <dbReference type="ARBA" id="ARBA00012746"/>
    </source>
</evidence>
<dbReference type="InterPro" id="IPR011063">
    <property type="entry name" value="TilS/TtcA_N"/>
</dbReference>
<evidence type="ECO:0000256" key="1">
    <source>
        <dbReference type="ARBA" id="ARBA00002332"/>
    </source>
</evidence>
<comment type="caution">
    <text evidence="12">The sequence shown here is derived from an EMBL/GenBank/DDBJ whole genome shotgun (WGS) entry which is preliminary data.</text>
</comment>
<name>A0A399G043_UNCN2</name>
<dbReference type="PANTHER" id="PTHR11922:SF2">
    <property type="entry name" value="GMP SYNTHASE [GLUTAMINE-HYDROLYZING]"/>
    <property type="match status" value="1"/>
</dbReference>
<dbReference type="GO" id="GO:0005829">
    <property type="term" value="C:cytosol"/>
    <property type="evidence" value="ECO:0007669"/>
    <property type="project" value="TreeGrafter"/>
</dbReference>
<dbReference type="AlphaFoldDB" id="A0A399G043"/>
<dbReference type="GO" id="GO:0005524">
    <property type="term" value="F:ATP binding"/>
    <property type="evidence" value="ECO:0007669"/>
    <property type="project" value="UniProtKB-UniRule"/>
</dbReference>
<evidence type="ECO:0000256" key="7">
    <source>
        <dbReference type="ARBA" id="ARBA00022755"/>
    </source>
</evidence>
<dbReference type="SUPFAM" id="SSF52402">
    <property type="entry name" value="Adenine nucleotide alpha hydrolases-like"/>
    <property type="match status" value="1"/>
</dbReference>
<feature type="binding site" evidence="10">
    <location>
        <begin position="30"/>
        <end position="36"/>
    </location>
    <ligand>
        <name>ATP</name>
        <dbReference type="ChEBI" id="CHEBI:30616"/>
    </ligand>
</feature>
<dbReference type="UniPathway" id="UPA00189">
    <property type="reaction ID" value="UER00296"/>
</dbReference>
<keyword evidence="4" id="KW-0436">Ligase</keyword>
<dbReference type="Pfam" id="PF01171">
    <property type="entry name" value="ATP_bind_3"/>
    <property type="match status" value="1"/>
</dbReference>
<gene>
    <name evidence="12" type="ORF">B9J77_01640</name>
</gene>
<dbReference type="SUPFAM" id="SSF54810">
    <property type="entry name" value="GMP synthetase C-terminal dimerisation domain"/>
    <property type="match status" value="1"/>
</dbReference>
<dbReference type="PROSITE" id="PS51553">
    <property type="entry name" value="GMPS_ATP_PPASE"/>
    <property type="match status" value="1"/>
</dbReference>
<dbReference type="GO" id="GO:0003921">
    <property type="term" value="F:GMP synthase activity"/>
    <property type="evidence" value="ECO:0007669"/>
    <property type="project" value="InterPro"/>
</dbReference>
<keyword evidence="7 10" id="KW-0658">Purine biosynthesis</keyword>
<protein>
    <recommendedName>
        <fullName evidence="3">GMP synthase (glutamine-hydrolyzing)</fullName>
        <ecNumber evidence="3">6.3.5.2</ecNumber>
    </recommendedName>
</protein>
<evidence type="ECO:0000256" key="10">
    <source>
        <dbReference type="PROSITE-ProRule" id="PRU00886"/>
    </source>
</evidence>
<proteinExistence type="predicted"/>
<dbReference type="PANTHER" id="PTHR11922">
    <property type="entry name" value="GMP SYNTHASE-RELATED"/>
    <property type="match status" value="1"/>
</dbReference>
<comment type="function">
    <text evidence="1">Catalyzes the synthesis of GMP from XMP.</text>
</comment>
<feature type="domain" description="GMPS ATP-PPase" evidence="11">
    <location>
        <begin position="3"/>
        <end position="191"/>
    </location>
</feature>
<keyword evidence="8 10" id="KW-0067">ATP-binding</keyword>